<dbReference type="AlphaFoldDB" id="A0A9Q9B575"/>
<evidence type="ECO:0000313" key="1">
    <source>
        <dbReference type="EMBL" id="USW59183.1"/>
    </source>
</evidence>
<reference evidence="1" key="1">
    <citation type="submission" date="2022-06" db="EMBL/GenBank/DDBJ databases">
        <title>Complete genome sequences of two strains of the flax pathogen Septoria linicola.</title>
        <authorList>
            <person name="Lapalu N."/>
            <person name="Simon A."/>
            <person name="Demenou B."/>
            <person name="Paumier D."/>
            <person name="Guillot M.-P."/>
            <person name="Gout L."/>
            <person name="Valade R."/>
        </authorList>
    </citation>
    <scope>NUCLEOTIDE SEQUENCE</scope>
    <source>
        <strain evidence="1">SE15195</strain>
    </source>
</reference>
<keyword evidence="2" id="KW-1185">Reference proteome</keyword>
<protein>
    <submittedName>
        <fullName evidence="1">Uncharacterized protein</fullName>
    </submittedName>
</protein>
<gene>
    <name evidence="1" type="ORF">Slin15195_G125020</name>
</gene>
<name>A0A9Q9B575_9PEZI</name>
<dbReference type="EMBL" id="CP099429">
    <property type="protein sequence ID" value="USW59183.1"/>
    <property type="molecule type" value="Genomic_DNA"/>
</dbReference>
<evidence type="ECO:0000313" key="2">
    <source>
        <dbReference type="Proteomes" id="UP001056384"/>
    </source>
</evidence>
<sequence>MHLKFDYPGFYMAGEGIREQLMNIVTDWRGPPTSPGCAMWEIVFYILRDATKTPIKPNTLLASAASVLKQYIDSPGMRNKFDKEARNQSSGHIPKSLVQVKNPYDSEWTAELWQAFLEEHDSGWEIDARVASSGASQLTLYNRQTNDEEFELLTTLAGQFWRIWDHATFLPVVRYEDSSTHHVESVDSECVKLTGSDGVEVTIPCPISIKALGFRGYEKVRLAVAKEFLPHILEEYR</sequence>
<accession>A0A9Q9B575</accession>
<proteinExistence type="predicted"/>
<dbReference type="Proteomes" id="UP001056384">
    <property type="component" value="Chromosome 12"/>
</dbReference>
<organism evidence="1 2">
    <name type="scientific">Septoria linicola</name>
    <dbReference type="NCBI Taxonomy" id="215465"/>
    <lineage>
        <taxon>Eukaryota</taxon>
        <taxon>Fungi</taxon>
        <taxon>Dikarya</taxon>
        <taxon>Ascomycota</taxon>
        <taxon>Pezizomycotina</taxon>
        <taxon>Dothideomycetes</taxon>
        <taxon>Dothideomycetidae</taxon>
        <taxon>Mycosphaerellales</taxon>
        <taxon>Mycosphaerellaceae</taxon>
        <taxon>Septoria</taxon>
    </lineage>
</organism>